<reference evidence="2 3" key="1">
    <citation type="submission" date="2019-06" db="EMBL/GenBank/DDBJ databases">
        <title>Sequencing the genomes of 1000 actinobacteria strains.</title>
        <authorList>
            <person name="Klenk H.-P."/>
        </authorList>
    </citation>
    <scope>NUCLEOTIDE SEQUENCE [LARGE SCALE GENOMIC DNA]</scope>
    <source>
        <strain evidence="2 3">DSM 46837</strain>
    </source>
</reference>
<sequence length="253" mass="26596">MRRNKAALSLAFYGGLVLLIALVLAQALPLLLPDGLAIRIGHNSEGLVLALVVACWIQYVRPWVTAGGRGGLVVGVAVTCAVLGVALLLSDLPSRFRTLNETFLAAAVLLPYLQARRPLPRGVAAALSGAVLLAVVAFNRTGAVTDLAETLGVLVLAPIAFDIVDRGILDPTAATSARVRTAWYAFLALAPVAFSLLEYQVGVTGLLGEAVRYAVRITEAFVCLLLVGLYVTAVRGRTDGDRRHDPVPAPAAR</sequence>
<comment type="caution">
    <text evidence="2">The sequence shown here is derived from an EMBL/GenBank/DDBJ whole genome shotgun (WGS) entry which is preliminary data.</text>
</comment>
<feature type="transmembrane region" description="Helical" evidence="1">
    <location>
        <begin position="41"/>
        <end position="60"/>
    </location>
</feature>
<dbReference type="Proteomes" id="UP000319865">
    <property type="component" value="Unassembled WGS sequence"/>
</dbReference>
<dbReference type="RefSeq" id="WP_142027513.1">
    <property type="nucleotide sequence ID" value="NZ_VFQE01000002.1"/>
</dbReference>
<keyword evidence="1" id="KW-0472">Membrane</keyword>
<dbReference type="AlphaFoldDB" id="A0A543P0F4"/>
<keyword evidence="3" id="KW-1185">Reference proteome</keyword>
<feature type="transmembrane region" description="Helical" evidence="1">
    <location>
        <begin position="122"/>
        <end position="139"/>
    </location>
</feature>
<keyword evidence="1" id="KW-0812">Transmembrane</keyword>
<proteinExistence type="predicted"/>
<organism evidence="2 3">
    <name type="scientific">Blastococcus colisei</name>
    <dbReference type="NCBI Taxonomy" id="1564162"/>
    <lineage>
        <taxon>Bacteria</taxon>
        <taxon>Bacillati</taxon>
        <taxon>Actinomycetota</taxon>
        <taxon>Actinomycetes</taxon>
        <taxon>Geodermatophilales</taxon>
        <taxon>Geodermatophilaceae</taxon>
        <taxon>Blastococcus</taxon>
    </lineage>
</organism>
<feature type="transmembrane region" description="Helical" evidence="1">
    <location>
        <begin position="213"/>
        <end position="233"/>
    </location>
</feature>
<evidence type="ECO:0000313" key="3">
    <source>
        <dbReference type="Proteomes" id="UP000319865"/>
    </source>
</evidence>
<feature type="transmembrane region" description="Helical" evidence="1">
    <location>
        <begin position="181"/>
        <end position="201"/>
    </location>
</feature>
<evidence type="ECO:0000313" key="2">
    <source>
        <dbReference type="EMBL" id="TQN37561.1"/>
    </source>
</evidence>
<accession>A0A543P0F4</accession>
<evidence type="ECO:0000256" key="1">
    <source>
        <dbReference type="SAM" id="Phobius"/>
    </source>
</evidence>
<dbReference type="EMBL" id="VFQE01000002">
    <property type="protein sequence ID" value="TQN37561.1"/>
    <property type="molecule type" value="Genomic_DNA"/>
</dbReference>
<feature type="transmembrane region" description="Helical" evidence="1">
    <location>
        <begin position="72"/>
        <end position="90"/>
    </location>
</feature>
<keyword evidence="1" id="KW-1133">Transmembrane helix</keyword>
<name>A0A543P0F4_9ACTN</name>
<protein>
    <submittedName>
        <fullName evidence="2">Uncharacterized protein</fullName>
    </submittedName>
</protein>
<gene>
    <name evidence="2" type="ORF">FHU33_4216</name>
</gene>
<dbReference type="OrthoDB" id="5188452at2"/>